<organism evidence="1 2">
    <name type="scientific">Zasmidium cellare ATCC 36951</name>
    <dbReference type="NCBI Taxonomy" id="1080233"/>
    <lineage>
        <taxon>Eukaryota</taxon>
        <taxon>Fungi</taxon>
        <taxon>Dikarya</taxon>
        <taxon>Ascomycota</taxon>
        <taxon>Pezizomycotina</taxon>
        <taxon>Dothideomycetes</taxon>
        <taxon>Dothideomycetidae</taxon>
        <taxon>Mycosphaerellales</taxon>
        <taxon>Mycosphaerellaceae</taxon>
        <taxon>Zasmidium</taxon>
    </lineage>
</organism>
<reference evidence="1" key="1">
    <citation type="journal article" date="2020" name="Stud. Mycol.">
        <title>101 Dothideomycetes genomes: a test case for predicting lifestyles and emergence of pathogens.</title>
        <authorList>
            <person name="Haridas S."/>
            <person name="Albert R."/>
            <person name="Binder M."/>
            <person name="Bloem J."/>
            <person name="Labutti K."/>
            <person name="Salamov A."/>
            <person name="Andreopoulos B."/>
            <person name="Baker S."/>
            <person name="Barry K."/>
            <person name="Bills G."/>
            <person name="Bluhm B."/>
            <person name="Cannon C."/>
            <person name="Castanera R."/>
            <person name="Culley D."/>
            <person name="Daum C."/>
            <person name="Ezra D."/>
            <person name="Gonzalez J."/>
            <person name="Henrissat B."/>
            <person name="Kuo A."/>
            <person name="Liang C."/>
            <person name="Lipzen A."/>
            <person name="Lutzoni F."/>
            <person name="Magnuson J."/>
            <person name="Mondo S."/>
            <person name="Nolan M."/>
            <person name="Ohm R."/>
            <person name="Pangilinan J."/>
            <person name="Park H.-J."/>
            <person name="Ramirez L."/>
            <person name="Alfaro M."/>
            <person name="Sun H."/>
            <person name="Tritt A."/>
            <person name="Yoshinaga Y."/>
            <person name="Zwiers L.-H."/>
            <person name="Turgeon B."/>
            <person name="Goodwin S."/>
            <person name="Spatafora J."/>
            <person name="Crous P."/>
            <person name="Grigoriev I."/>
        </authorList>
    </citation>
    <scope>NUCLEOTIDE SEQUENCE</scope>
    <source>
        <strain evidence="1">ATCC 36951</strain>
    </source>
</reference>
<dbReference type="RefSeq" id="XP_033668592.1">
    <property type="nucleotide sequence ID" value="XM_033806062.1"/>
</dbReference>
<dbReference type="GeneID" id="54559334"/>
<dbReference type="EMBL" id="ML993592">
    <property type="protein sequence ID" value="KAF2167703.1"/>
    <property type="molecule type" value="Genomic_DNA"/>
</dbReference>
<sequence>MALLNGEIAPCSNHDSTSIPAHLSAAAKVLRITELLENILLHVGDLDGSSWMSLFTVQRVSKRFHAVIHKSPSLRRAMFLESPKPSIQPKPDLPAMLDSYRMFFAAIQSVLYPFWCHLRPSSGPEALILALNISLFWSEETPGVMVGRAPCTLDGSKKIEQKGNSWRNLIVPYHPEHQMELHCCGFPVIGTFSEGQTLGELADKAVSAGRGHLGNLTPVMYYG</sequence>
<dbReference type="OrthoDB" id="3800738at2759"/>
<protein>
    <recommendedName>
        <fullName evidence="3">F-box domain-containing protein</fullName>
    </recommendedName>
</protein>
<gene>
    <name evidence="1" type="ORF">M409DRAFT_21856</name>
</gene>
<accession>A0A6A6CM67</accession>
<evidence type="ECO:0000313" key="2">
    <source>
        <dbReference type="Proteomes" id="UP000799537"/>
    </source>
</evidence>
<evidence type="ECO:0000313" key="1">
    <source>
        <dbReference type="EMBL" id="KAF2167703.1"/>
    </source>
</evidence>
<proteinExistence type="predicted"/>
<evidence type="ECO:0008006" key="3">
    <source>
        <dbReference type="Google" id="ProtNLM"/>
    </source>
</evidence>
<name>A0A6A6CM67_ZASCE</name>
<keyword evidence="2" id="KW-1185">Reference proteome</keyword>
<dbReference type="Proteomes" id="UP000799537">
    <property type="component" value="Unassembled WGS sequence"/>
</dbReference>
<dbReference type="AlphaFoldDB" id="A0A6A6CM67"/>